<evidence type="ECO:0000313" key="6">
    <source>
        <dbReference type="Proteomes" id="UP000037446"/>
    </source>
</evidence>
<dbReference type="EMBL" id="JYNE01000025">
    <property type="protein sequence ID" value="KNH01864.1"/>
    <property type="molecule type" value="Genomic_DNA"/>
</dbReference>
<feature type="chain" id="PRO_5005554781" evidence="2">
    <location>
        <begin position="23"/>
        <end position="284"/>
    </location>
</feature>
<keyword evidence="5" id="KW-0808">Transferase</keyword>
<keyword evidence="5" id="KW-0328">Glycosyltransferase</keyword>
<dbReference type="PANTHER" id="PTHR47505">
    <property type="entry name" value="DNA UTILIZATION PROTEIN YHGH"/>
    <property type="match status" value="1"/>
</dbReference>
<comment type="caution">
    <text evidence="5">The sequence shown here is derived from an EMBL/GenBank/DDBJ whole genome shotgun (WGS) entry which is preliminary data.</text>
</comment>
<name>A0A0L1KDB0_9SPHN</name>
<comment type="similarity">
    <text evidence="1">Belongs to the ComF/GntX family.</text>
</comment>
<reference evidence="5" key="1">
    <citation type="submission" date="2015-02" db="EMBL/GenBank/DDBJ databases">
        <authorList>
            <person name="Chooi Y.-H."/>
        </authorList>
    </citation>
    <scope>NUCLEOTIDE SEQUENCE [LARGE SCALE GENOMIC DNA]</scope>
    <source>
        <strain evidence="5">LAMA 915</strain>
    </source>
</reference>
<evidence type="ECO:0000259" key="3">
    <source>
        <dbReference type="Pfam" id="PF00156"/>
    </source>
</evidence>
<dbReference type="PANTHER" id="PTHR47505:SF1">
    <property type="entry name" value="DNA UTILIZATION PROTEIN YHGH"/>
    <property type="match status" value="1"/>
</dbReference>
<keyword evidence="2" id="KW-0732">Signal</keyword>
<evidence type="ECO:0000313" key="5">
    <source>
        <dbReference type="EMBL" id="KNH01864.1"/>
    </source>
</evidence>
<dbReference type="CDD" id="cd06223">
    <property type="entry name" value="PRTases_typeI"/>
    <property type="match status" value="1"/>
</dbReference>
<feature type="domain" description="Double zinc ribbon" evidence="4">
    <location>
        <begin position="41"/>
        <end position="101"/>
    </location>
</feature>
<organism evidence="5 6">
    <name type="scientific">Qipengyuania citrea LAMA 915</name>
    <dbReference type="NCBI Taxonomy" id="1306953"/>
    <lineage>
        <taxon>Bacteria</taxon>
        <taxon>Pseudomonadati</taxon>
        <taxon>Pseudomonadota</taxon>
        <taxon>Alphaproteobacteria</taxon>
        <taxon>Sphingomonadales</taxon>
        <taxon>Erythrobacteraceae</taxon>
        <taxon>Qipengyuania</taxon>
    </lineage>
</organism>
<dbReference type="STRING" id="1306953.J121_62"/>
<dbReference type="InterPro" id="IPR029057">
    <property type="entry name" value="PRTase-like"/>
</dbReference>
<proteinExistence type="inferred from homology"/>
<dbReference type="SUPFAM" id="SSF53271">
    <property type="entry name" value="PRTase-like"/>
    <property type="match status" value="1"/>
</dbReference>
<evidence type="ECO:0000259" key="4">
    <source>
        <dbReference type="Pfam" id="PF18912"/>
    </source>
</evidence>
<dbReference type="InterPro" id="IPR051910">
    <property type="entry name" value="ComF/GntX_DNA_util-trans"/>
</dbReference>
<gene>
    <name evidence="5" type="ORF">J121_62</name>
</gene>
<dbReference type="Gene3D" id="3.40.50.2020">
    <property type="match status" value="1"/>
</dbReference>
<feature type="signal peptide" evidence="2">
    <location>
        <begin position="1"/>
        <end position="22"/>
    </location>
</feature>
<dbReference type="InterPro" id="IPR044005">
    <property type="entry name" value="DZR_2"/>
</dbReference>
<evidence type="ECO:0000256" key="2">
    <source>
        <dbReference type="SAM" id="SignalP"/>
    </source>
</evidence>
<feature type="domain" description="Phosphoribosyltransferase" evidence="3">
    <location>
        <begin position="224"/>
        <end position="275"/>
    </location>
</feature>
<accession>A0A0L1KDB0</accession>
<dbReference type="AlphaFoldDB" id="A0A0L1KDB0"/>
<dbReference type="GO" id="GO:0016757">
    <property type="term" value="F:glycosyltransferase activity"/>
    <property type="evidence" value="ECO:0007669"/>
    <property type="project" value="UniProtKB-KW"/>
</dbReference>
<dbReference type="Pfam" id="PF18912">
    <property type="entry name" value="DZR_2"/>
    <property type="match status" value="1"/>
</dbReference>
<protein>
    <submittedName>
        <fullName evidence="5">Amidophosphoribosyltransferase</fullName>
    </submittedName>
</protein>
<dbReference type="InterPro" id="IPR000836">
    <property type="entry name" value="PRTase_dom"/>
</dbReference>
<dbReference type="Pfam" id="PF00156">
    <property type="entry name" value="Pribosyltran"/>
    <property type="match status" value="1"/>
</dbReference>
<sequence>MRGGAWLVIAHCPAALASAVQAAHHRKVSTSRLLRDSFAPVLDFVYPPRCPACGGGVGEQGGLCAACWEDLSIPSEPCCVSCQRPFASTGPGEGASCAVCLATPPLHDGIAAGTLYTDTARKLVLAYKHGRRIALAPLLARLIAARLPPAMGNRVIVPVPLHRRRIWQRGFNQAALLGRQLHQLGHGPLCVDALVRNRPTPPLGGLGKKARARTLSGAIALRPARAGMIADADVILVDDVLTSGATSTACVRALKRGGARSVIIACFARVLDEARDARRTDSTR</sequence>
<evidence type="ECO:0000256" key="1">
    <source>
        <dbReference type="ARBA" id="ARBA00008007"/>
    </source>
</evidence>
<dbReference type="Proteomes" id="UP000037446">
    <property type="component" value="Unassembled WGS sequence"/>
</dbReference>
<dbReference type="PATRIC" id="fig|1306953.7.peg.63"/>